<dbReference type="RefSeq" id="XP_052754169.1">
    <property type="nucleotide sequence ID" value="XM_052898209.1"/>
</dbReference>
<evidence type="ECO:0000313" key="2">
    <source>
        <dbReference type="RefSeq" id="XP_052754169.1"/>
    </source>
</evidence>
<name>A0ABM3MS96_GALME</name>
<evidence type="ECO:0000313" key="1">
    <source>
        <dbReference type="Proteomes" id="UP001652740"/>
    </source>
</evidence>
<dbReference type="Gene3D" id="3.40.630.30">
    <property type="match status" value="1"/>
</dbReference>
<dbReference type="Proteomes" id="UP001652740">
    <property type="component" value="Unplaced"/>
</dbReference>
<reference evidence="2" key="1">
    <citation type="submission" date="2025-08" db="UniProtKB">
        <authorList>
            <consortium name="RefSeq"/>
        </authorList>
    </citation>
    <scope>IDENTIFICATION</scope>
    <source>
        <tissue evidence="2">Whole larvae</tissue>
    </source>
</reference>
<organism evidence="1 2">
    <name type="scientific">Galleria mellonella</name>
    <name type="common">Greater wax moth</name>
    <dbReference type="NCBI Taxonomy" id="7137"/>
    <lineage>
        <taxon>Eukaryota</taxon>
        <taxon>Metazoa</taxon>
        <taxon>Ecdysozoa</taxon>
        <taxon>Arthropoda</taxon>
        <taxon>Hexapoda</taxon>
        <taxon>Insecta</taxon>
        <taxon>Pterygota</taxon>
        <taxon>Neoptera</taxon>
        <taxon>Endopterygota</taxon>
        <taxon>Lepidoptera</taxon>
        <taxon>Glossata</taxon>
        <taxon>Ditrysia</taxon>
        <taxon>Pyraloidea</taxon>
        <taxon>Pyralidae</taxon>
        <taxon>Galleriinae</taxon>
        <taxon>Galleria</taxon>
    </lineage>
</organism>
<accession>A0ABM3MS96</accession>
<protein>
    <submittedName>
        <fullName evidence="2">Uncharacterized protein LOC113518625</fullName>
    </submittedName>
</protein>
<sequence length="305" mass="34518">MNAAVSFFKCLSGRTSKSCNFFSFINNPLKRNFADTPKPDTTTKHVVVQGTENEERLRVRRARASDVPRVLRFVREHARVAWPGLVPPPSASHLVLCDYVARALAQGHSMLVEQQETRRGWSTIRGLALSTAVCTWDAAVLEQWARCVQCSRSRHFMHFTAHCLRTPALHDKYRVHNILQVILVVPPDSSKSIEIVHMLSKNAIQRGKDVGFPLIRFDVTANNVAKSLEELQLKKEWQLFYEAFPEAVKEIKEEKVTDTYTFATGKDPAIASTDNTLKTEKKHKLKSAPAHFVAVYTAYTQVDKS</sequence>
<keyword evidence="1" id="KW-1185">Reference proteome</keyword>
<proteinExistence type="predicted"/>
<dbReference type="GeneID" id="113518625"/>
<gene>
    <name evidence="2" type="primary">LOC113518625</name>
</gene>